<feature type="region of interest" description="Disordered" evidence="1">
    <location>
        <begin position="29"/>
        <end position="49"/>
    </location>
</feature>
<feature type="domain" description="GH15-like" evidence="3">
    <location>
        <begin position="318"/>
        <end position="393"/>
    </location>
</feature>
<dbReference type="InterPro" id="IPR008928">
    <property type="entry name" value="6-hairpin_glycosidase_sf"/>
</dbReference>
<evidence type="ECO:0000313" key="5">
    <source>
        <dbReference type="EMBL" id="RYP82697.1"/>
    </source>
</evidence>
<dbReference type="GO" id="GO:0016757">
    <property type="term" value="F:glycosyltransferase activity"/>
    <property type="evidence" value="ECO:0007669"/>
    <property type="project" value="UniProtKB-ARBA"/>
</dbReference>
<comment type="caution">
    <text evidence="5">The sequence shown here is derived from an EMBL/GenBank/DDBJ whole genome shotgun (WGS) entry which is preliminary data.</text>
</comment>
<dbReference type="GO" id="GO:0005975">
    <property type="term" value="P:carbohydrate metabolic process"/>
    <property type="evidence" value="ECO:0007669"/>
    <property type="project" value="InterPro"/>
</dbReference>
<dbReference type="SUPFAM" id="SSF74650">
    <property type="entry name" value="Galactose mutarotase-like"/>
    <property type="match status" value="1"/>
</dbReference>
<dbReference type="InterPro" id="IPR011613">
    <property type="entry name" value="GH15-like"/>
</dbReference>
<dbReference type="OrthoDB" id="9806081at2"/>
<dbReference type="Proteomes" id="UP000295198">
    <property type="component" value="Unassembled WGS sequence"/>
</dbReference>
<feature type="signal peptide" evidence="2">
    <location>
        <begin position="1"/>
        <end position="24"/>
    </location>
</feature>
<dbReference type="EMBL" id="SDKM01000043">
    <property type="protein sequence ID" value="RYP82697.1"/>
    <property type="molecule type" value="Genomic_DNA"/>
</dbReference>
<accession>A0A4Q4Z4P2</accession>
<protein>
    <submittedName>
        <fullName evidence="5">Glucoamylase</fullName>
    </submittedName>
</protein>
<dbReference type="PANTHER" id="PTHR31616:SF0">
    <property type="entry name" value="GLUCAN 1,4-ALPHA-GLUCOSIDASE"/>
    <property type="match status" value="1"/>
</dbReference>
<dbReference type="GO" id="GO:0030246">
    <property type="term" value="F:carbohydrate binding"/>
    <property type="evidence" value="ECO:0007669"/>
    <property type="project" value="InterPro"/>
</dbReference>
<evidence type="ECO:0000313" key="6">
    <source>
        <dbReference type="Proteomes" id="UP000295198"/>
    </source>
</evidence>
<dbReference type="AlphaFoldDB" id="A0A4Q4Z4P2"/>
<dbReference type="Gene3D" id="2.70.98.10">
    <property type="match status" value="1"/>
</dbReference>
<dbReference type="InterPro" id="IPR011013">
    <property type="entry name" value="Gal_mutarotase_sf_dom"/>
</dbReference>
<keyword evidence="2" id="KW-0732">Signal</keyword>
<organism evidence="5 6">
    <name type="scientific">Nocardioides guangzhouensis</name>
    <dbReference type="NCBI Taxonomy" id="2497878"/>
    <lineage>
        <taxon>Bacteria</taxon>
        <taxon>Bacillati</taxon>
        <taxon>Actinomycetota</taxon>
        <taxon>Actinomycetes</taxon>
        <taxon>Propionibacteriales</taxon>
        <taxon>Nocardioidaceae</taxon>
        <taxon>Nocardioides</taxon>
    </lineage>
</organism>
<dbReference type="Pfam" id="PF00723">
    <property type="entry name" value="Glyco_hydro_15"/>
    <property type="match status" value="2"/>
</dbReference>
<dbReference type="Gene3D" id="1.50.10.10">
    <property type="match status" value="1"/>
</dbReference>
<feature type="domain" description="GH15-like" evidence="3">
    <location>
        <begin position="403"/>
        <end position="716"/>
    </location>
</feature>
<keyword evidence="6" id="KW-1185">Reference proteome</keyword>
<dbReference type="InterPro" id="IPR014718">
    <property type="entry name" value="GH-type_carb-bd"/>
</dbReference>
<sequence>MSRPTPVVAAAALALLVAGSTASAVTASGEVARAEEARRPAPGGPGEKTVWTEADKTGFGTAATRRSNVWFTLQQGRTSEVFYPDLSTPSVRNLELVVTDGATFTDRESTDMRHRVRRPDARSLGFTQVNTARSGKYRLTKRLVTDPARDALRMRVRLTSLDGGRYQLYVLHDPALGNDGSDDRGRTPGHALVAEDGQAGTALISRPAFTATSNGYLGESDGWTDLAGDHRLDHRYASAGPGNLVQTGRVGGVTGRPDHRDATVTLGFGGDAATARGTARAAAASPFGGTATRYHRGWHRYLSSLRAVPGSAAAVRRQYLASALVLAAAEDKLHPGAIVASPSAPWVWGDEVDGLSSPSGAYHLVWSRDAYQFGTALWAQGDRARARRVVDWLFSVQQKPDGSFPQNSTVGGQPVWGELQLDEVALPIVLAHLVGRDDGTTYAGVKKAADFLAGFVDEETGRAAPYSPQERWENQSGYSPNSIAAQIAGLVCAADLARRNGDDASAERWLALADEWQSRVPDWTVTSTGPLSDDPYFLRLTKDGDPDAGTTYGIGDGGPSAVDQRRVVDPSFLDLVRYGIEPPDDPAVRNTLGVVDRDLRVRTPNGPFWHRFSFDGYGETRDGGQWDITEPDTGTTLGRGWPLLTGERGEYVVTRGGDAARYLRTMARSAGPSDLIAEQVWDGRPPTGRPCCPAGEGTRSATPLVWSHAGLVRLAWTMQRGRPVDQQAVVADRYLR</sequence>
<dbReference type="InterPro" id="IPR015220">
    <property type="entry name" value="Glucodextranase_N"/>
</dbReference>
<gene>
    <name evidence="5" type="ORF">EKO23_21180</name>
</gene>
<evidence type="ECO:0000256" key="1">
    <source>
        <dbReference type="SAM" id="MobiDB-lite"/>
    </source>
</evidence>
<dbReference type="SUPFAM" id="SSF48208">
    <property type="entry name" value="Six-hairpin glycosidases"/>
    <property type="match status" value="1"/>
</dbReference>
<dbReference type="Pfam" id="PF09137">
    <property type="entry name" value="Glucodextran_N"/>
    <property type="match status" value="1"/>
</dbReference>
<dbReference type="GO" id="GO:0004553">
    <property type="term" value="F:hydrolase activity, hydrolyzing O-glycosyl compounds"/>
    <property type="evidence" value="ECO:0007669"/>
    <property type="project" value="TreeGrafter"/>
</dbReference>
<feature type="domain" description="Glucodextranase N-terminal" evidence="4">
    <location>
        <begin position="41"/>
        <end position="302"/>
    </location>
</feature>
<evidence type="ECO:0000259" key="4">
    <source>
        <dbReference type="Pfam" id="PF09137"/>
    </source>
</evidence>
<reference evidence="5 6" key="1">
    <citation type="submission" date="2019-01" db="EMBL/GenBank/DDBJ databases">
        <title>Nocardioides guangzhouensis sp. nov., an actinobacterium isolated from soil.</title>
        <authorList>
            <person name="Fu Y."/>
            <person name="Cai Y."/>
            <person name="Lin Z."/>
            <person name="Chen P."/>
        </authorList>
    </citation>
    <scope>NUCLEOTIDE SEQUENCE [LARGE SCALE GENOMIC DNA]</scope>
    <source>
        <strain evidence="5 6">130</strain>
    </source>
</reference>
<dbReference type="PANTHER" id="PTHR31616">
    <property type="entry name" value="TREHALASE"/>
    <property type="match status" value="1"/>
</dbReference>
<proteinExistence type="predicted"/>
<feature type="chain" id="PRO_5020678265" evidence="2">
    <location>
        <begin position="25"/>
        <end position="736"/>
    </location>
</feature>
<dbReference type="InterPro" id="IPR012341">
    <property type="entry name" value="6hp_glycosidase-like_sf"/>
</dbReference>
<name>A0A4Q4Z4P2_9ACTN</name>
<dbReference type="CDD" id="cd07430">
    <property type="entry name" value="GH15_N"/>
    <property type="match status" value="1"/>
</dbReference>
<evidence type="ECO:0000256" key="2">
    <source>
        <dbReference type="SAM" id="SignalP"/>
    </source>
</evidence>
<dbReference type="RefSeq" id="WP_134720451.1">
    <property type="nucleotide sequence ID" value="NZ_SDKM01000043.1"/>
</dbReference>
<evidence type="ECO:0000259" key="3">
    <source>
        <dbReference type="Pfam" id="PF00723"/>
    </source>
</evidence>